<sequence length="143" mass="17123">MTFEKVPSEREIEIYFSKGIFFAEEKRHKEALEIYQEADRRLKNLLYLKDTTIRSRISFNLAKSLTNLEQYEKSINTCHFPIKECLQNDDFYLLGDLNYQIGFNYELQKECQKAIIFYEKAFFIFTMQGSPFIQIVTDKIKNL</sequence>
<name>A0A2N0ZFV9_9BACI</name>
<protein>
    <submittedName>
        <fullName evidence="1">Tetratricopeptide repeat-containing protein</fullName>
    </submittedName>
</protein>
<accession>A0A2N0ZFV9</accession>
<dbReference type="Proteomes" id="UP000233343">
    <property type="component" value="Unassembled WGS sequence"/>
</dbReference>
<evidence type="ECO:0000313" key="2">
    <source>
        <dbReference type="Proteomes" id="UP000233343"/>
    </source>
</evidence>
<dbReference type="AlphaFoldDB" id="A0A2N0ZFV9"/>
<organism evidence="1 2">
    <name type="scientific">Cytobacillus horneckiae</name>
    <dbReference type="NCBI Taxonomy" id="549687"/>
    <lineage>
        <taxon>Bacteria</taxon>
        <taxon>Bacillati</taxon>
        <taxon>Bacillota</taxon>
        <taxon>Bacilli</taxon>
        <taxon>Bacillales</taxon>
        <taxon>Bacillaceae</taxon>
        <taxon>Cytobacillus</taxon>
    </lineage>
</organism>
<dbReference type="InterPro" id="IPR041315">
    <property type="entry name" value="PlcR_TPR"/>
</dbReference>
<dbReference type="Pfam" id="PF18768">
    <property type="entry name" value="RNPP_C"/>
    <property type="match status" value="1"/>
</dbReference>
<dbReference type="RefSeq" id="WP_083957113.1">
    <property type="nucleotide sequence ID" value="NZ_JAMAUX010000004.1"/>
</dbReference>
<dbReference type="SUPFAM" id="SSF48452">
    <property type="entry name" value="TPR-like"/>
    <property type="match status" value="1"/>
</dbReference>
<evidence type="ECO:0000313" key="1">
    <source>
        <dbReference type="EMBL" id="PKG28373.1"/>
    </source>
</evidence>
<dbReference type="InterPro" id="IPR011990">
    <property type="entry name" value="TPR-like_helical_dom_sf"/>
</dbReference>
<proteinExistence type="predicted"/>
<reference evidence="1 2" key="1">
    <citation type="journal article" date="2010" name="Int. J. Syst. Evol. Microbiol.">
        <title>Bacillus horneckiae sp. nov., isolated from a spacecraft-assembly clean room.</title>
        <authorList>
            <person name="Vaishampayan P."/>
            <person name="Probst A."/>
            <person name="Krishnamurthi S."/>
            <person name="Ghosh S."/>
            <person name="Osman S."/>
            <person name="McDowall A."/>
            <person name="Ruckmani A."/>
            <person name="Mayilraj S."/>
            <person name="Venkateswaran K."/>
        </authorList>
    </citation>
    <scope>NUCLEOTIDE SEQUENCE [LARGE SCALE GENOMIC DNA]</scope>
    <source>
        <strain evidence="2">1PO1SC</strain>
    </source>
</reference>
<dbReference type="Gene3D" id="1.25.40.10">
    <property type="entry name" value="Tetratricopeptide repeat domain"/>
    <property type="match status" value="1"/>
</dbReference>
<keyword evidence="2" id="KW-1185">Reference proteome</keyword>
<gene>
    <name evidence="1" type="ORF">CWS20_14290</name>
</gene>
<dbReference type="EMBL" id="PISD01000030">
    <property type="protein sequence ID" value="PKG28373.1"/>
    <property type="molecule type" value="Genomic_DNA"/>
</dbReference>
<comment type="caution">
    <text evidence="1">The sequence shown here is derived from an EMBL/GenBank/DDBJ whole genome shotgun (WGS) entry which is preliminary data.</text>
</comment>